<evidence type="ECO:0000313" key="3">
    <source>
        <dbReference type="Proteomes" id="UP001202887"/>
    </source>
</evidence>
<dbReference type="RefSeq" id="WP_247065918.1">
    <property type="nucleotide sequence ID" value="NZ_CP094848.1"/>
</dbReference>
<reference evidence="2" key="1">
    <citation type="journal article" date="2021" name="Polymers (Basel)">
        <title>Highly Stretchable Bacterial Cellulose Produced by Komagataeibacter hansenii SI1.</title>
        <authorList>
            <person name="Cielecka I."/>
            <person name="Ryngajllo M."/>
            <person name="Maniukiewicz W."/>
            <person name="Bielecki S."/>
        </authorList>
    </citation>
    <scope>NUCLEOTIDE SEQUENCE</scope>
    <source>
        <strain evidence="2">SI1</strain>
    </source>
</reference>
<dbReference type="AlphaFoldDB" id="A0AAW5EN13"/>
<dbReference type="Proteomes" id="UP001202887">
    <property type="component" value="Unassembled WGS sequence"/>
</dbReference>
<proteinExistence type="predicted"/>
<reference evidence="2" key="2">
    <citation type="submission" date="2022-03" db="EMBL/GenBank/DDBJ databases">
        <authorList>
            <person name="Ryngajllo M."/>
            <person name="Jacek P."/>
            <person name="Kubiak K."/>
        </authorList>
    </citation>
    <scope>NUCLEOTIDE SEQUENCE</scope>
    <source>
        <strain evidence="2">SI1</strain>
    </source>
</reference>
<feature type="compositionally biased region" description="Basic and acidic residues" evidence="1">
    <location>
        <begin position="88"/>
        <end position="106"/>
    </location>
</feature>
<gene>
    <name evidence="2" type="ORF">K1W68_00985</name>
</gene>
<organism evidence="2 3">
    <name type="scientific">Novacetimonas hansenii</name>
    <name type="common">Komagataeibacter hansenii</name>
    <dbReference type="NCBI Taxonomy" id="436"/>
    <lineage>
        <taxon>Bacteria</taxon>
        <taxon>Pseudomonadati</taxon>
        <taxon>Pseudomonadota</taxon>
        <taxon>Alphaproteobacteria</taxon>
        <taxon>Acetobacterales</taxon>
        <taxon>Acetobacteraceae</taxon>
        <taxon>Novacetimonas</taxon>
    </lineage>
</organism>
<sequence length="125" mass="14498">MFENKSLIKKQEKFLGTAFFSKRRPLLKLFRKSFTKNLYNFRVLSILTFQTVSKFLEARFSGMRLAAQLFRKNLRLKLFPRLPVKTGPAKDRASSLLNDKSHERHSPLGKGNIPELLSLLINGLF</sequence>
<comment type="caution">
    <text evidence="2">The sequence shown here is derived from an EMBL/GenBank/DDBJ whole genome shotgun (WGS) entry which is preliminary data.</text>
</comment>
<name>A0AAW5EN13_NOVHA</name>
<dbReference type="EMBL" id="JAIBCX010000002">
    <property type="protein sequence ID" value="MCJ8352581.1"/>
    <property type="molecule type" value="Genomic_DNA"/>
</dbReference>
<feature type="region of interest" description="Disordered" evidence="1">
    <location>
        <begin position="86"/>
        <end position="109"/>
    </location>
</feature>
<accession>A0AAW5EN13</accession>
<evidence type="ECO:0000256" key="1">
    <source>
        <dbReference type="SAM" id="MobiDB-lite"/>
    </source>
</evidence>
<evidence type="ECO:0000313" key="2">
    <source>
        <dbReference type="EMBL" id="MCJ8352581.1"/>
    </source>
</evidence>
<protein>
    <submittedName>
        <fullName evidence="2">Uncharacterized protein</fullName>
    </submittedName>
</protein>